<dbReference type="InterPro" id="IPR006735">
    <property type="entry name" value="Rtf2"/>
</dbReference>
<dbReference type="EMBL" id="JANBUL010000013">
    <property type="protein sequence ID" value="KAJ2785284.1"/>
    <property type="molecule type" value="Genomic_DNA"/>
</dbReference>
<evidence type="ECO:0000256" key="2">
    <source>
        <dbReference type="SAM" id="MobiDB-lite"/>
    </source>
</evidence>
<accession>A0A9W8HM47</accession>
<feature type="compositionally biased region" description="Basic and acidic residues" evidence="2">
    <location>
        <begin position="10"/>
        <end position="24"/>
    </location>
</feature>
<evidence type="ECO:0000313" key="4">
    <source>
        <dbReference type="Proteomes" id="UP001140217"/>
    </source>
</evidence>
<keyword evidence="4" id="KW-1185">Reference proteome</keyword>
<evidence type="ECO:0000313" key="3">
    <source>
        <dbReference type="EMBL" id="KAJ2785284.1"/>
    </source>
</evidence>
<dbReference type="Pfam" id="PF04641">
    <property type="entry name" value="Rtf2"/>
    <property type="match status" value="1"/>
</dbReference>
<reference evidence="3" key="1">
    <citation type="submission" date="2022-07" db="EMBL/GenBank/DDBJ databases">
        <title>Phylogenomic reconstructions and comparative analyses of Kickxellomycotina fungi.</title>
        <authorList>
            <person name="Reynolds N.K."/>
            <person name="Stajich J.E."/>
            <person name="Barry K."/>
            <person name="Grigoriev I.V."/>
            <person name="Crous P."/>
            <person name="Smith M.E."/>
        </authorList>
    </citation>
    <scope>NUCLEOTIDE SEQUENCE</scope>
    <source>
        <strain evidence="3">NBRC 105414</strain>
    </source>
</reference>
<dbReference type="InterPro" id="IPR027799">
    <property type="entry name" value="Rtf2_RING-finger"/>
</dbReference>
<comment type="caution">
    <text evidence="3">The sequence shown here is derived from an EMBL/GenBank/DDBJ whole genome shotgun (WGS) entry which is preliminary data.</text>
</comment>
<feature type="region of interest" description="Disordered" evidence="2">
    <location>
        <begin position="182"/>
        <end position="243"/>
    </location>
</feature>
<dbReference type="PANTHER" id="PTHR12775:SF0">
    <property type="entry name" value="REPLICATION TERMINATION FACTOR 2"/>
    <property type="match status" value="1"/>
</dbReference>
<dbReference type="Proteomes" id="UP001140217">
    <property type="component" value="Unassembled WGS sequence"/>
</dbReference>
<dbReference type="CDD" id="cd16653">
    <property type="entry name" value="RING-like_Rtf2"/>
    <property type="match status" value="1"/>
</dbReference>
<sequence length="243" mass="25202">MGNDGGSIPRRNEMVREKKRGEGADRQAQLAAMCSLCALSNEPLRKPVVGDGLGRLYNREAVLEYLLERAAPNGGGSSKACAHIRSLKDVVALSLEPNPARAKAGDGTGAPFVCPITMKEMNGGQPFEFLWTCGCVFSAQARREMPGTSACPVCSRSFGPGDVVPVGPVDTEVLDALRGRMAERAKERAAKAKSKGGSKDRPKRKHTDGGDGAESGAGSAAAAAAAAAAGPEQKRPKAQQASA</sequence>
<proteinExistence type="inferred from homology"/>
<protein>
    <submittedName>
        <fullName evidence="3">Replication termination factor 2</fullName>
    </submittedName>
</protein>
<dbReference type="GO" id="GO:0006274">
    <property type="term" value="P:DNA replication termination"/>
    <property type="evidence" value="ECO:0007669"/>
    <property type="project" value="TreeGrafter"/>
</dbReference>
<feature type="compositionally biased region" description="Basic residues" evidence="2">
    <location>
        <begin position="191"/>
        <end position="206"/>
    </location>
</feature>
<feature type="region of interest" description="Disordered" evidence="2">
    <location>
        <begin position="1"/>
        <end position="24"/>
    </location>
</feature>
<name>A0A9W8HM47_9FUNG</name>
<evidence type="ECO:0000256" key="1">
    <source>
        <dbReference type="ARBA" id="ARBA00009885"/>
    </source>
</evidence>
<dbReference type="GO" id="GO:0005634">
    <property type="term" value="C:nucleus"/>
    <property type="evidence" value="ECO:0007669"/>
    <property type="project" value="TreeGrafter"/>
</dbReference>
<dbReference type="AlphaFoldDB" id="A0A9W8HM47"/>
<feature type="compositionally biased region" description="Low complexity" evidence="2">
    <location>
        <begin position="216"/>
        <end position="230"/>
    </location>
</feature>
<comment type="similarity">
    <text evidence="1">Belongs to the rtf2 family.</text>
</comment>
<gene>
    <name evidence="3" type="primary">rtf2</name>
    <name evidence="3" type="ORF">H4R18_000608</name>
</gene>
<organism evidence="3 4">
    <name type="scientific">Coemansia javaensis</name>
    <dbReference type="NCBI Taxonomy" id="2761396"/>
    <lineage>
        <taxon>Eukaryota</taxon>
        <taxon>Fungi</taxon>
        <taxon>Fungi incertae sedis</taxon>
        <taxon>Zoopagomycota</taxon>
        <taxon>Kickxellomycotina</taxon>
        <taxon>Kickxellomycetes</taxon>
        <taxon>Kickxellales</taxon>
        <taxon>Kickxellaceae</taxon>
        <taxon>Coemansia</taxon>
    </lineage>
</organism>
<dbReference type="PANTHER" id="PTHR12775">
    <property type="entry name" value="PROTEIN C20ORF43 HOMOLOG"/>
    <property type="match status" value="1"/>
</dbReference>
<dbReference type="OrthoDB" id="247013at2759"/>